<gene>
    <name evidence="1" type="ORF">POCULU_LOCUS7252</name>
</gene>
<name>A0A9N9CAF5_9GLOM</name>
<comment type="caution">
    <text evidence="1">The sequence shown here is derived from an EMBL/GenBank/DDBJ whole genome shotgun (WGS) entry which is preliminary data.</text>
</comment>
<organism evidence="1 2">
    <name type="scientific">Paraglomus occultum</name>
    <dbReference type="NCBI Taxonomy" id="144539"/>
    <lineage>
        <taxon>Eukaryota</taxon>
        <taxon>Fungi</taxon>
        <taxon>Fungi incertae sedis</taxon>
        <taxon>Mucoromycota</taxon>
        <taxon>Glomeromycotina</taxon>
        <taxon>Glomeromycetes</taxon>
        <taxon>Paraglomerales</taxon>
        <taxon>Paraglomeraceae</taxon>
        <taxon>Paraglomus</taxon>
    </lineage>
</organism>
<protein>
    <submittedName>
        <fullName evidence="1">5523_t:CDS:1</fullName>
    </submittedName>
</protein>
<keyword evidence="2" id="KW-1185">Reference proteome</keyword>
<reference evidence="1" key="1">
    <citation type="submission" date="2021-06" db="EMBL/GenBank/DDBJ databases">
        <authorList>
            <person name="Kallberg Y."/>
            <person name="Tangrot J."/>
            <person name="Rosling A."/>
        </authorList>
    </citation>
    <scope>NUCLEOTIDE SEQUENCE</scope>
    <source>
        <strain evidence="1">IA702</strain>
    </source>
</reference>
<feature type="non-terminal residue" evidence="1">
    <location>
        <position position="87"/>
    </location>
</feature>
<evidence type="ECO:0000313" key="2">
    <source>
        <dbReference type="Proteomes" id="UP000789572"/>
    </source>
</evidence>
<dbReference type="Proteomes" id="UP000789572">
    <property type="component" value="Unassembled WGS sequence"/>
</dbReference>
<dbReference type="AlphaFoldDB" id="A0A9N9CAF5"/>
<evidence type="ECO:0000313" key="1">
    <source>
        <dbReference type="EMBL" id="CAG8596748.1"/>
    </source>
</evidence>
<accession>A0A9N9CAF5</accession>
<proteinExistence type="predicted"/>
<dbReference type="EMBL" id="CAJVPJ010001584">
    <property type="protein sequence ID" value="CAG8596748.1"/>
    <property type="molecule type" value="Genomic_DNA"/>
</dbReference>
<sequence>FAWTATQVCYTVQCPQNPPTPTDCFKPIGYAGSAFAKTHGPNPAFTPTAKIPVVYQYLSPNNEKLYVGKKKIGGSGEEEKLRHLQLN</sequence>